<dbReference type="GO" id="GO:0046540">
    <property type="term" value="C:U4/U6 x U5 tri-snRNP complex"/>
    <property type="evidence" value="ECO:0007669"/>
    <property type="project" value="InterPro"/>
</dbReference>
<keyword evidence="7" id="KW-0539">Nucleus</keyword>
<dbReference type="InterPro" id="IPR019175">
    <property type="entry name" value="Prp31_C"/>
</dbReference>
<keyword evidence="12" id="KW-1185">Reference proteome</keyword>
<protein>
    <recommendedName>
        <fullName evidence="10">Nop domain-containing protein</fullName>
    </recommendedName>
</protein>
<evidence type="ECO:0000256" key="8">
    <source>
        <dbReference type="ARBA" id="ARBA00023274"/>
    </source>
</evidence>
<dbReference type="RefSeq" id="XP_016216580.1">
    <property type="nucleotide sequence ID" value="XM_016355444.1"/>
</dbReference>
<dbReference type="VEuPathDB" id="FungiDB:PV09_02410"/>
<evidence type="ECO:0000256" key="5">
    <source>
        <dbReference type="ARBA" id="ARBA00022884"/>
    </source>
</evidence>
<dbReference type="Proteomes" id="UP000053259">
    <property type="component" value="Unassembled WGS sequence"/>
</dbReference>
<evidence type="ECO:0000256" key="4">
    <source>
        <dbReference type="ARBA" id="ARBA00022728"/>
    </source>
</evidence>
<evidence type="ECO:0000256" key="1">
    <source>
        <dbReference type="ARBA" id="ARBA00004123"/>
    </source>
</evidence>
<evidence type="ECO:0000256" key="7">
    <source>
        <dbReference type="ARBA" id="ARBA00023242"/>
    </source>
</evidence>
<dbReference type="Gene3D" id="1.10.246.90">
    <property type="entry name" value="Nop domain"/>
    <property type="match status" value="1"/>
</dbReference>
<dbReference type="GeneID" id="27310383"/>
<keyword evidence="4" id="KW-0747">Spliceosome</keyword>
<dbReference type="InterPro" id="IPR002687">
    <property type="entry name" value="Nop_dom"/>
</dbReference>
<keyword evidence="6" id="KW-0508">mRNA splicing</keyword>
<comment type="subcellular location">
    <subcellularLocation>
        <location evidence="1">Nucleus</location>
    </subcellularLocation>
</comment>
<dbReference type="InterPro" id="IPR012976">
    <property type="entry name" value="NOSIC"/>
</dbReference>
<feature type="region of interest" description="Disordered" evidence="9">
    <location>
        <begin position="541"/>
        <end position="588"/>
    </location>
</feature>
<dbReference type="GO" id="GO:0000244">
    <property type="term" value="P:spliceosomal tri-snRNP complex assembly"/>
    <property type="evidence" value="ECO:0007669"/>
    <property type="project" value="InterPro"/>
</dbReference>
<sequence>MATLADELQADFLDAESDEEEQDEDEENGEQNVNGNAEDGDIAMGEDGNSDEDDEGGNQEDRVNRAIDGAEDNEEAKARIEKISLKGVRDFASVANLMSRLMPVLQQIDEYQSLSSEEQAKRNLGKTDSPAYKLMNEANNLSIHIDSEIIVLHKWLRDHYSAFFPGLERLVENPVQYAKAVAIIGNGPMDVKAVGASADNVVGQSLDKVLDKALLMSVRMEAATTQAKPLPEAEITMITKACQMVLSLDEAKDKIRAFVESRMNAFAPNLSTLIGPETAALLVQAKGSLIGLANTPSNNWANVGWRPSRTGGASNAYGGGARQKGHLFYSPIIKNVPIDHRTQALRIVAAKAALAARTDAVAKTTDNTIGRQLADQVARRLDVLTEAAPNRGPRALPAPDDKPSRKRGGKRARAAKARMQQTELQRMQNRMAFNQAEAEAGYGTGDSTIGLGMIGQETGKIRQTTIDKRTQARLSKRSQALLGTTGGGASGLATSLRGFGQGGGTVTGLRTSGVGTSLGGGAGTASVIAFTDKGFGLELADPRNRDEAERKRKAEEDKYFSTGTFTNVGGGTASMVPQETRTDAGGFKVPALPALKRVKKTG</sequence>
<dbReference type="PANTHER" id="PTHR13904:SF0">
    <property type="entry name" value="U4_U6 SMALL NUCLEAR RIBONUCLEOPROTEIN PRP31"/>
    <property type="match status" value="1"/>
</dbReference>
<dbReference type="GO" id="GO:0005687">
    <property type="term" value="C:U4 snRNP"/>
    <property type="evidence" value="ECO:0007669"/>
    <property type="project" value="TreeGrafter"/>
</dbReference>
<evidence type="ECO:0000313" key="11">
    <source>
        <dbReference type="EMBL" id="KIW06711.1"/>
    </source>
</evidence>
<dbReference type="GO" id="GO:0071011">
    <property type="term" value="C:precatalytic spliceosome"/>
    <property type="evidence" value="ECO:0007669"/>
    <property type="project" value="TreeGrafter"/>
</dbReference>
<evidence type="ECO:0000256" key="9">
    <source>
        <dbReference type="SAM" id="MobiDB-lite"/>
    </source>
</evidence>
<dbReference type="InParanoid" id="A0A0D1XV83"/>
<keyword evidence="5" id="KW-0694">RNA-binding</keyword>
<evidence type="ECO:0000313" key="12">
    <source>
        <dbReference type="Proteomes" id="UP000053259"/>
    </source>
</evidence>
<proteinExistence type="inferred from homology"/>
<keyword evidence="8" id="KW-0687">Ribonucleoprotein</keyword>
<evidence type="ECO:0000256" key="6">
    <source>
        <dbReference type="ARBA" id="ARBA00023187"/>
    </source>
</evidence>
<keyword evidence="3" id="KW-0507">mRNA processing</keyword>
<evidence type="ECO:0000256" key="3">
    <source>
        <dbReference type="ARBA" id="ARBA00022664"/>
    </source>
</evidence>
<dbReference type="InterPro" id="IPR042239">
    <property type="entry name" value="Nop_C"/>
</dbReference>
<dbReference type="InterPro" id="IPR027105">
    <property type="entry name" value="Prp31"/>
</dbReference>
<dbReference type="GO" id="GO:0003723">
    <property type="term" value="F:RNA binding"/>
    <property type="evidence" value="ECO:0007669"/>
    <property type="project" value="UniProtKB-KW"/>
</dbReference>
<dbReference type="PANTHER" id="PTHR13904">
    <property type="entry name" value="PRE-MRNA SPLICING FACTOR PRP31"/>
    <property type="match status" value="1"/>
</dbReference>
<feature type="compositionally biased region" description="Acidic residues" evidence="9">
    <location>
        <begin position="48"/>
        <end position="58"/>
    </location>
</feature>
<dbReference type="OrthoDB" id="4771285at2759"/>
<dbReference type="InterPro" id="IPR036070">
    <property type="entry name" value="Nop_dom_sf"/>
</dbReference>
<gene>
    <name evidence="11" type="ORF">PV09_02410</name>
</gene>
<evidence type="ECO:0000256" key="2">
    <source>
        <dbReference type="ARBA" id="ARBA00005572"/>
    </source>
</evidence>
<dbReference type="PROSITE" id="PS51358">
    <property type="entry name" value="NOP"/>
    <property type="match status" value="1"/>
</dbReference>
<dbReference type="EMBL" id="KN847534">
    <property type="protein sequence ID" value="KIW06711.1"/>
    <property type="molecule type" value="Genomic_DNA"/>
</dbReference>
<feature type="compositionally biased region" description="Basic and acidic residues" evidence="9">
    <location>
        <begin position="541"/>
        <end position="559"/>
    </location>
</feature>
<dbReference type="Gene3D" id="1.10.287.4070">
    <property type="match status" value="1"/>
</dbReference>
<feature type="domain" description="Nop" evidence="10">
    <location>
        <begin position="266"/>
        <end position="386"/>
    </location>
</feature>
<feature type="compositionally biased region" description="Basic residues" evidence="9">
    <location>
        <begin position="404"/>
        <end position="416"/>
    </location>
</feature>
<feature type="region of interest" description="Disordered" evidence="9">
    <location>
        <begin position="385"/>
        <end position="418"/>
    </location>
</feature>
<dbReference type="Pfam" id="PF09785">
    <property type="entry name" value="Prp31_C"/>
    <property type="match status" value="1"/>
</dbReference>
<comment type="similarity">
    <text evidence="2">Belongs to the PRP31 family.</text>
</comment>
<dbReference type="STRING" id="253628.A0A0D1XV83"/>
<name>A0A0D1XV83_9PEZI</name>
<feature type="region of interest" description="Disordered" evidence="9">
    <location>
        <begin position="1"/>
        <end position="75"/>
    </location>
</feature>
<dbReference type="AlphaFoldDB" id="A0A0D1XV83"/>
<feature type="compositionally biased region" description="Acidic residues" evidence="9">
    <location>
        <begin position="13"/>
        <end position="29"/>
    </location>
</feature>
<organism evidence="11 12">
    <name type="scientific">Verruconis gallopava</name>
    <dbReference type="NCBI Taxonomy" id="253628"/>
    <lineage>
        <taxon>Eukaryota</taxon>
        <taxon>Fungi</taxon>
        <taxon>Dikarya</taxon>
        <taxon>Ascomycota</taxon>
        <taxon>Pezizomycotina</taxon>
        <taxon>Dothideomycetes</taxon>
        <taxon>Pleosporomycetidae</taxon>
        <taxon>Venturiales</taxon>
        <taxon>Sympoventuriaceae</taxon>
        <taxon>Verruconis</taxon>
    </lineage>
</organism>
<dbReference type="SUPFAM" id="SSF89124">
    <property type="entry name" value="Nop domain"/>
    <property type="match status" value="1"/>
</dbReference>
<dbReference type="SMART" id="SM00931">
    <property type="entry name" value="NOSIC"/>
    <property type="match status" value="1"/>
</dbReference>
<accession>A0A0D1XV83</accession>
<dbReference type="Pfam" id="PF01798">
    <property type="entry name" value="Nop"/>
    <property type="match status" value="1"/>
</dbReference>
<dbReference type="FunCoup" id="A0A0D1XV83">
    <property type="interactions" value="1144"/>
</dbReference>
<evidence type="ECO:0000259" key="10">
    <source>
        <dbReference type="PROSITE" id="PS51358"/>
    </source>
</evidence>
<reference evidence="11 12" key="1">
    <citation type="submission" date="2015-01" db="EMBL/GenBank/DDBJ databases">
        <title>The Genome Sequence of Ochroconis gallopava CBS43764.</title>
        <authorList>
            <consortium name="The Broad Institute Genomics Platform"/>
            <person name="Cuomo C."/>
            <person name="de Hoog S."/>
            <person name="Gorbushina A."/>
            <person name="Stielow B."/>
            <person name="Teixiera M."/>
            <person name="Abouelleil A."/>
            <person name="Chapman S.B."/>
            <person name="Priest M."/>
            <person name="Young S.K."/>
            <person name="Wortman J."/>
            <person name="Nusbaum C."/>
            <person name="Birren B."/>
        </authorList>
    </citation>
    <scope>NUCLEOTIDE SEQUENCE [LARGE SCALE GENOMIC DNA]</scope>
    <source>
        <strain evidence="11 12">CBS 43764</strain>
    </source>
</reference>